<protein>
    <recommendedName>
        <fullName evidence="6">Transmembrane protein</fullName>
    </recommendedName>
</protein>
<keyword evidence="2" id="KW-1133">Transmembrane helix</keyword>
<evidence type="ECO:0000313" key="4">
    <source>
        <dbReference type="EMBL" id="KAG5635200.1"/>
    </source>
</evidence>
<feature type="region of interest" description="Disordered" evidence="1">
    <location>
        <begin position="406"/>
        <end position="507"/>
    </location>
</feature>
<name>A0A9P7FTS1_9AGAR</name>
<feature type="compositionally biased region" description="Low complexity" evidence="1">
    <location>
        <begin position="429"/>
        <end position="449"/>
    </location>
</feature>
<sequence>MLATRGLALFVGVFASFRETQAVAESTRFDLTSHTKPVYKRHSSPWPSLDNTAHLRRSALQPRQNQPDFGSLSTAFRIATWIWTADGAPPDFKAAPGADRAFRKSYTPPEGKTAVLAEVLISCDNGYVLFVNGGLVGRSSAEDSNSWKNAQGYRMALGPGPVVFAVRGTNAASSTGDNPAALILAIRITHADGSQALIITDGTWRSNLTPPPSFELPSTDDSRWSPATTLVRYGSGPWGQLVNLPSNLATVTLPPADTSATPSSTNTGSSAPPSSAVPSSRPASSSTVTVTQTGVKGESTAGSTASSNNTSGASSSNQGALIGGIIGGMVGFLLLVTLILFLWRRRRDRKEMSAAEIDSWTPAPHSSEPQPPMVSTITTTTMARAVGGGYGVSGAASTYAPSQYGTEAPSQYGRQSQFDAQSRYTADTQSQYGQSQYGDSSYGHQSYYQAPSSHMEHYPPYQAHNSAGSIAPLVPNRSEPGTGTPAPAYYSPPPGVSRPPYDQKYHP</sequence>
<gene>
    <name evidence="4" type="ORF">H0H81_012064</name>
</gene>
<feature type="signal peptide" evidence="3">
    <location>
        <begin position="1"/>
        <end position="22"/>
    </location>
</feature>
<reference evidence="4" key="2">
    <citation type="submission" date="2021-10" db="EMBL/GenBank/DDBJ databases">
        <title>Phylogenomics reveals ancestral predisposition of the termite-cultivated fungus Termitomyces towards a domesticated lifestyle.</title>
        <authorList>
            <person name="Auxier B."/>
            <person name="Grum-Grzhimaylo A."/>
            <person name="Cardenas M.E."/>
            <person name="Lodge J.D."/>
            <person name="Laessoe T."/>
            <person name="Pedersen O."/>
            <person name="Smith M.E."/>
            <person name="Kuyper T.W."/>
            <person name="Franco-Molano E.A."/>
            <person name="Baroni T.J."/>
            <person name="Aanen D.K."/>
        </authorList>
    </citation>
    <scope>NUCLEOTIDE SEQUENCE</scope>
    <source>
        <strain evidence="4">D49</strain>
    </source>
</reference>
<evidence type="ECO:0000256" key="1">
    <source>
        <dbReference type="SAM" id="MobiDB-lite"/>
    </source>
</evidence>
<reference evidence="4" key="1">
    <citation type="submission" date="2021-02" db="EMBL/GenBank/DDBJ databases">
        <authorList>
            <person name="Nieuwenhuis M."/>
            <person name="Van De Peppel L.J.J."/>
        </authorList>
    </citation>
    <scope>NUCLEOTIDE SEQUENCE</scope>
    <source>
        <strain evidence="4">D49</strain>
    </source>
</reference>
<feature type="compositionally biased region" description="Low complexity" evidence="1">
    <location>
        <begin position="269"/>
        <end position="316"/>
    </location>
</feature>
<keyword evidence="5" id="KW-1185">Reference proteome</keyword>
<accession>A0A9P7FTS1</accession>
<proteinExistence type="predicted"/>
<evidence type="ECO:0000313" key="5">
    <source>
        <dbReference type="Proteomes" id="UP000717328"/>
    </source>
</evidence>
<evidence type="ECO:0000256" key="2">
    <source>
        <dbReference type="SAM" id="Phobius"/>
    </source>
</evidence>
<organism evidence="4 5">
    <name type="scientific">Sphagnurus paluster</name>
    <dbReference type="NCBI Taxonomy" id="117069"/>
    <lineage>
        <taxon>Eukaryota</taxon>
        <taxon>Fungi</taxon>
        <taxon>Dikarya</taxon>
        <taxon>Basidiomycota</taxon>
        <taxon>Agaricomycotina</taxon>
        <taxon>Agaricomycetes</taxon>
        <taxon>Agaricomycetidae</taxon>
        <taxon>Agaricales</taxon>
        <taxon>Tricholomatineae</taxon>
        <taxon>Lyophyllaceae</taxon>
        <taxon>Sphagnurus</taxon>
    </lineage>
</organism>
<feature type="compositionally biased region" description="Polar residues" evidence="1">
    <location>
        <begin position="258"/>
        <end position="268"/>
    </location>
</feature>
<dbReference type="EMBL" id="JABCKI010006151">
    <property type="protein sequence ID" value="KAG5635200.1"/>
    <property type="molecule type" value="Genomic_DNA"/>
</dbReference>
<feature type="chain" id="PRO_5040251377" description="Transmembrane protein" evidence="3">
    <location>
        <begin position="23"/>
        <end position="507"/>
    </location>
</feature>
<comment type="caution">
    <text evidence="4">The sequence shown here is derived from an EMBL/GenBank/DDBJ whole genome shotgun (WGS) entry which is preliminary data.</text>
</comment>
<feature type="compositionally biased region" description="Polar residues" evidence="1">
    <location>
        <begin position="406"/>
        <end position="428"/>
    </location>
</feature>
<feature type="region of interest" description="Disordered" evidence="1">
    <location>
        <begin position="208"/>
        <end position="228"/>
    </location>
</feature>
<dbReference type="Gene3D" id="1.20.5.510">
    <property type="entry name" value="Single helix bin"/>
    <property type="match status" value="1"/>
</dbReference>
<keyword evidence="3" id="KW-0732">Signal</keyword>
<feature type="region of interest" description="Disordered" evidence="1">
    <location>
        <begin position="253"/>
        <end position="316"/>
    </location>
</feature>
<evidence type="ECO:0000256" key="3">
    <source>
        <dbReference type="SAM" id="SignalP"/>
    </source>
</evidence>
<dbReference type="Proteomes" id="UP000717328">
    <property type="component" value="Unassembled WGS sequence"/>
</dbReference>
<evidence type="ECO:0008006" key="6">
    <source>
        <dbReference type="Google" id="ProtNLM"/>
    </source>
</evidence>
<dbReference type="AlphaFoldDB" id="A0A9P7FTS1"/>
<dbReference type="OrthoDB" id="10036721at2759"/>
<dbReference type="Gene3D" id="2.60.120.260">
    <property type="entry name" value="Galactose-binding domain-like"/>
    <property type="match status" value="1"/>
</dbReference>
<feature type="transmembrane region" description="Helical" evidence="2">
    <location>
        <begin position="320"/>
        <end position="343"/>
    </location>
</feature>
<keyword evidence="2" id="KW-0472">Membrane</keyword>
<keyword evidence="2" id="KW-0812">Transmembrane</keyword>